<accession>A0A1S4CQL4</accession>
<dbReference type="SUPFAM" id="SSF51905">
    <property type="entry name" value="FAD/NAD(P)-binding domain"/>
    <property type="match status" value="1"/>
</dbReference>
<dbReference type="AlphaFoldDB" id="A0A1S4CQL4"/>
<dbReference type="GeneID" id="107821440"/>
<dbReference type="GO" id="GO:0016491">
    <property type="term" value="F:oxidoreductase activity"/>
    <property type="evidence" value="ECO:0000318"/>
    <property type="project" value="GO_Central"/>
</dbReference>
<sequence>MMEFFEFLGVMEISNMSFSVSLDQGRGCKWGTRNGISSLFAQKKNVLNPYFWQMIREIIKFKQDVISYLEALDNNPDIGRDETIGQFIKSNGCSELFLKAYLIPICSSIWSCPLEGVMGFSVYYILSFFRNHHLLQLFGLPQLLTVRWGSHTSINKVKDELEKRGCQIRSGCELNSVSTDEEGLVWFYFWLVSRVHRADYFIIIVDEHISVGKWIGYYLMEIYLMKRPYHFMCLKWSFIAKLEMRKIGFH</sequence>
<dbReference type="InterPro" id="IPR050464">
    <property type="entry name" value="Zeta_carotene_desat/Oxidored"/>
</dbReference>
<reference evidence="2" key="2">
    <citation type="submission" date="2025-08" db="UniProtKB">
        <authorList>
            <consortium name="RefSeq"/>
        </authorList>
    </citation>
    <scope>IDENTIFICATION</scope>
    <source>
        <tissue evidence="2">Leaf</tissue>
    </source>
</reference>
<dbReference type="Proteomes" id="UP000790787">
    <property type="component" value="Chromosome 7"/>
</dbReference>
<dbReference type="RefSeq" id="XP_016503360.1">
    <property type="nucleotide sequence ID" value="XM_016647874.2"/>
</dbReference>
<dbReference type="PANTHER" id="PTHR42923:SF17">
    <property type="entry name" value="AMINE OXIDASE DOMAIN-CONTAINING PROTEIN"/>
    <property type="match status" value="1"/>
</dbReference>
<proteinExistence type="predicted"/>
<dbReference type="KEGG" id="nta:107821440"/>
<dbReference type="OrthoDB" id="5977668at2759"/>
<dbReference type="PANTHER" id="PTHR42923">
    <property type="entry name" value="PROTOPORPHYRINOGEN OXIDASE"/>
    <property type="match status" value="1"/>
</dbReference>
<evidence type="ECO:0000313" key="2">
    <source>
        <dbReference type="RefSeq" id="XP_016503360.1"/>
    </source>
</evidence>
<name>A0A1S4CQL4_TOBAC</name>
<organism evidence="1 2">
    <name type="scientific">Nicotiana tabacum</name>
    <name type="common">Common tobacco</name>
    <dbReference type="NCBI Taxonomy" id="4097"/>
    <lineage>
        <taxon>Eukaryota</taxon>
        <taxon>Viridiplantae</taxon>
        <taxon>Streptophyta</taxon>
        <taxon>Embryophyta</taxon>
        <taxon>Tracheophyta</taxon>
        <taxon>Spermatophyta</taxon>
        <taxon>Magnoliopsida</taxon>
        <taxon>eudicotyledons</taxon>
        <taxon>Gunneridae</taxon>
        <taxon>Pentapetalae</taxon>
        <taxon>asterids</taxon>
        <taxon>lamiids</taxon>
        <taxon>Solanales</taxon>
        <taxon>Solanaceae</taxon>
        <taxon>Nicotianoideae</taxon>
        <taxon>Nicotianeae</taxon>
        <taxon>Nicotiana</taxon>
    </lineage>
</organism>
<dbReference type="InterPro" id="IPR036188">
    <property type="entry name" value="FAD/NAD-bd_sf"/>
</dbReference>
<dbReference type="PaxDb" id="4097-A0A1S4CQL4"/>
<protein>
    <submittedName>
        <fullName evidence="2">Uncharacterized protein LOC107821440 isoform X1</fullName>
    </submittedName>
</protein>
<dbReference type="OMA" id="CASIWIC"/>
<evidence type="ECO:0000313" key="1">
    <source>
        <dbReference type="Proteomes" id="UP000790787"/>
    </source>
</evidence>
<gene>
    <name evidence="2" type="primary">LOC107821440</name>
</gene>
<reference evidence="1" key="1">
    <citation type="journal article" date="2014" name="Nat. Commun.">
        <title>The tobacco genome sequence and its comparison with those of tomato and potato.</title>
        <authorList>
            <person name="Sierro N."/>
            <person name="Battey J.N."/>
            <person name="Ouadi S."/>
            <person name="Bakaher N."/>
            <person name="Bovet L."/>
            <person name="Willig A."/>
            <person name="Goepfert S."/>
            <person name="Peitsch M.C."/>
            <person name="Ivanov N.V."/>
        </authorList>
    </citation>
    <scope>NUCLEOTIDE SEQUENCE [LARGE SCALE GENOMIC DNA]</scope>
</reference>
<dbReference type="RefSeq" id="XP_016503360.1">
    <property type="nucleotide sequence ID" value="XM_016647874.1"/>
</dbReference>
<dbReference type="STRING" id="4097.A0A1S4CQL4"/>
<keyword evidence="1" id="KW-1185">Reference proteome</keyword>